<dbReference type="OrthoDB" id="7433394at2"/>
<dbReference type="AlphaFoldDB" id="A0A5S3X1C9"/>
<organism evidence="1 2">
    <name type="scientific">Pseudoalteromonas rubra</name>
    <dbReference type="NCBI Taxonomy" id="43658"/>
    <lineage>
        <taxon>Bacteria</taxon>
        <taxon>Pseudomonadati</taxon>
        <taxon>Pseudomonadota</taxon>
        <taxon>Gammaproteobacteria</taxon>
        <taxon>Alteromonadales</taxon>
        <taxon>Pseudoalteromonadaceae</taxon>
        <taxon>Pseudoalteromonas</taxon>
    </lineage>
</organism>
<evidence type="ECO:0000313" key="2">
    <source>
        <dbReference type="Proteomes" id="UP000306719"/>
    </source>
</evidence>
<sequence>MLPEGALWISSFYYGHIKPDKSSPTYVDDFKAQIADTENWYMRVIGINKSVGKCIKANG</sequence>
<dbReference type="RefSeq" id="WP_138544964.1">
    <property type="nucleotide sequence ID" value="NZ_PNCJ01000015.1"/>
</dbReference>
<protein>
    <submittedName>
        <fullName evidence="1">Uncharacterized protein</fullName>
    </submittedName>
</protein>
<reference evidence="1 2" key="1">
    <citation type="submission" date="2018-01" db="EMBL/GenBank/DDBJ databases">
        <authorList>
            <person name="Paulsen S."/>
            <person name="Gram L.K."/>
        </authorList>
    </citation>
    <scope>NUCLEOTIDE SEQUENCE [LARGE SCALE GENOMIC DNA]</scope>
    <source>
        <strain evidence="1 2">S2599</strain>
    </source>
</reference>
<accession>A0A5S3X1C9</accession>
<name>A0A5S3X1C9_9GAMM</name>
<gene>
    <name evidence="1" type="ORF">CWB98_11360</name>
</gene>
<proteinExistence type="predicted"/>
<comment type="caution">
    <text evidence="1">The sequence shown here is derived from an EMBL/GenBank/DDBJ whole genome shotgun (WGS) entry which is preliminary data.</text>
</comment>
<dbReference type="EMBL" id="PNCJ01000015">
    <property type="protein sequence ID" value="TMP37320.1"/>
    <property type="molecule type" value="Genomic_DNA"/>
</dbReference>
<dbReference type="Proteomes" id="UP000306719">
    <property type="component" value="Unassembled WGS sequence"/>
</dbReference>
<evidence type="ECO:0000313" key="1">
    <source>
        <dbReference type="EMBL" id="TMP37320.1"/>
    </source>
</evidence>
<reference evidence="2" key="2">
    <citation type="submission" date="2019-06" db="EMBL/GenBank/DDBJ databases">
        <title>Co-occurence of chitin degradation, pigmentation and bioactivity in marine Pseudoalteromonas.</title>
        <authorList>
            <person name="Sonnenschein E.C."/>
            <person name="Bech P.K."/>
        </authorList>
    </citation>
    <scope>NUCLEOTIDE SEQUENCE [LARGE SCALE GENOMIC DNA]</scope>
    <source>
        <strain evidence="2">S2599</strain>
    </source>
</reference>